<dbReference type="InterPro" id="IPR017703">
    <property type="entry name" value="YgfZ/GCV_T_CS"/>
</dbReference>
<keyword evidence="4" id="KW-1185">Reference proteome</keyword>
<keyword evidence="1" id="KW-0809">Transit peptide</keyword>
<dbReference type="PANTHER" id="PTHR22602:SF0">
    <property type="entry name" value="TRANSFERASE CAF17, MITOCHONDRIAL-RELATED"/>
    <property type="match status" value="1"/>
</dbReference>
<evidence type="ECO:0000256" key="1">
    <source>
        <dbReference type="ARBA" id="ARBA00022946"/>
    </source>
</evidence>
<organism evidence="3 4">
    <name type="scientific">Tomitella fengzijianii</name>
    <dbReference type="NCBI Taxonomy" id="2597660"/>
    <lineage>
        <taxon>Bacteria</taxon>
        <taxon>Bacillati</taxon>
        <taxon>Actinomycetota</taxon>
        <taxon>Actinomycetes</taxon>
        <taxon>Mycobacteriales</taxon>
        <taxon>Tomitella</taxon>
    </lineage>
</organism>
<evidence type="ECO:0000313" key="3">
    <source>
        <dbReference type="EMBL" id="QDQ99056.1"/>
    </source>
</evidence>
<evidence type="ECO:0000313" key="4">
    <source>
        <dbReference type="Proteomes" id="UP000317344"/>
    </source>
</evidence>
<gene>
    <name evidence="3" type="ORF">FO059_05270</name>
</gene>
<protein>
    <submittedName>
        <fullName evidence="3">Folate-binding protein YgfZ</fullName>
    </submittedName>
</protein>
<dbReference type="InterPro" id="IPR045179">
    <property type="entry name" value="YgfZ/GcvT"/>
</dbReference>
<dbReference type="AlphaFoldDB" id="A0A516X7L5"/>
<dbReference type="SUPFAM" id="SSF103025">
    <property type="entry name" value="Folate-binding domain"/>
    <property type="match status" value="1"/>
</dbReference>
<sequence length="370" mass="39806">MSVPGAVPAPPGAGTVSDDGVAWHFGDPFGEQRAAARGIAVVDRSHRPVIRIPGPERLSWLHSLTSQHLESLSPDDGAEDLVLDISGRIQEHFVLTDRDDTLWLDTEPGHGRSLLHYLTSMVFWAKVEPQAADDHAVLTILGDGLHATAPQQHPEFASVVPVPERLYASAPLPGGGFVRRMPWPAQGALDLVVPRSRLAEWWDRLTGAGARPAGTWAFEALRVESLNPRLSVDTDDRTIPHEVRWIGGPDEGGAVHLDKGCYRGQETVARVHNLGRAPRNLVLLHLDGSEDQRPALGDPVTADGRTVGRVGTVIDHFELGPVALALVKRSVPADTPLVAGGVAASIDPDSVPRDDRVQAGRAAIDRLRGR</sequence>
<dbReference type="OrthoDB" id="9796287at2"/>
<evidence type="ECO:0000259" key="2">
    <source>
        <dbReference type="Pfam" id="PF25455"/>
    </source>
</evidence>
<reference evidence="3 4" key="1">
    <citation type="submission" date="2019-07" db="EMBL/GenBank/DDBJ databases">
        <title>Tomitella cavernea sp. nov., an actinomycete isolated from soil.</title>
        <authorList>
            <person name="Cheng J."/>
        </authorList>
    </citation>
    <scope>NUCLEOTIDE SEQUENCE [LARGE SCALE GENOMIC DNA]</scope>
    <source>
        <strain evidence="3 4">HY188</strain>
    </source>
</reference>
<dbReference type="NCBIfam" id="TIGR03317">
    <property type="entry name" value="ygfZ_signature"/>
    <property type="match status" value="1"/>
</dbReference>
<dbReference type="InterPro" id="IPR057460">
    <property type="entry name" value="CAF17_C"/>
</dbReference>
<dbReference type="KEGG" id="toy:FO059_05270"/>
<dbReference type="EMBL" id="CP041765">
    <property type="protein sequence ID" value="QDQ99056.1"/>
    <property type="molecule type" value="Genomic_DNA"/>
</dbReference>
<dbReference type="PIRSF" id="PIRSF006487">
    <property type="entry name" value="GcvT"/>
    <property type="match status" value="1"/>
</dbReference>
<dbReference type="GO" id="GO:0016226">
    <property type="term" value="P:iron-sulfur cluster assembly"/>
    <property type="evidence" value="ECO:0007669"/>
    <property type="project" value="TreeGrafter"/>
</dbReference>
<dbReference type="Pfam" id="PF25455">
    <property type="entry name" value="Beta-barrel_CAF17_C"/>
    <property type="match status" value="1"/>
</dbReference>
<name>A0A516X7L5_9ACTN</name>
<dbReference type="Gene3D" id="3.30.1360.120">
    <property type="entry name" value="Probable tRNA modification gtpase trme, domain 1"/>
    <property type="match status" value="1"/>
</dbReference>
<proteinExistence type="predicted"/>
<reference evidence="3 4" key="2">
    <citation type="submission" date="2019-07" db="EMBL/GenBank/DDBJ databases">
        <authorList>
            <person name="Huang Y."/>
        </authorList>
    </citation>
    <scope>NUCLEOTIDE SEQUENCE [LARGE SCALE GENOMIC DNA]</scope>
    <source>
        <strain evidence="3 4">HY188</strain>
    </source>
</reference>
<dbReference type="PANTHER" id="PTHR22602">
    <property type="entry name" value="TRANSFERASE CAF17, MITOCHONDRIAL-RELATED"/>
    <property type="match status" value="1"/>
</dbReference>
<accession>A0A516X7L5</accession>
<dbReference type="RefSeq" id="WP_143910460.1">
    <property type="nucleotide sequence ID" value="NZ_CP041765.1"/>
</dbReference>
<dbReference type="Proteomes" id="UP000317344">
    <property type="component" value="Chromosome"/>
</dbReference>
<feature type="domain" description="CAF17 C-terminal" evidence="2">
    <location>
        <begin position="292"/>
        <end position="349"/>
    </location>
</feature>
<dbReference type="InterPro" id="IPR027266">
    <property type="entry name" value="TrmE/GcvT-like"/>
</dbReference>